<evidence type="ECO:0000259" key="1">
    <source>
        <dbReference type="Pfam" id="PF08765"/>
    </source>
</evidence>
<dbReference type="InterPro" id="IPR009057">
    <property type="entry name" value="Homeodomain-like_sf"/>
</dbReference>
<proteinExistence type="predicted"/>
<dbReference type="InterPro" id="IPR014875">
    <property type="entry name" value="Mor_transcription_activator"/>
</dbReference>
<protein>
    <submittedName>
        <fullName evidence="2">DNA-binding protein</fullName>
    </submittedName>
</protein>
<organism evidence="2 3">
    <name type="scientific">Helicobacter valdiviensis</name>
    <dbReference type="NCBI Taxonomy" id="1458358"/>
    <lineage>
        <taxon>Bacteria</taxon>
        <taxon>Pseudomonadati</taxon>
        <taxon>Campylobacterota</taxon>
        <taxon>Epsilonproteobacteria</taxon>
        <taxon>Campylobacterales</taxon>
        <taxon>Helicobacteraceae</taxon>
        <taxon>Helicobacter</taxon>
    </lineage>
</organism>
<keyword evidence="2" id="KW-0238">DNA-binding</keyword>
<evidence type="ECO:0000313" key="3">
    <source>
        <dbReference type="Proteomes" id="UP000249746"/>
    </source>
</evidence>
<keyword evidence="3" id="KW-1185">Reference proteome</keyword>
<comment type="caution">
    <text evidence="2">The sequence shown here is derived from an EMBL/GenBank/DDBJ whole genome shotgun (WGS) entry which is preliminary data.</text>
</comment>
<dbReference type="AlphaFoldDB" id="A0A2W6MVK8"/>
<feature type="domain" description="Mor transcription activator" evidence="1">
    <location>
        <begin position="22"/>
        <end position="87"/>
    </location>
</feature>
<name>A0A2W6MVK8_9HELI</name>
<dbReference type="Proteomes" id="UP000249746">
    <property type="component" value="Unassembled WGS sequence"/>
</dbReference>
<evidence type="ECO:0000313" key="2">
    <source>
        <dbReference type="EMBL" id="PZT47248.1"/>
    </source>
</evidence>
<gene>
    <name evidence="2" type="ORF">B6S12_10105</name>
</gene>
<dbReference type="GO" id="GO:0003677">
    <property type="term" value="F:DNA binding"/>
    <property type="evidence" value="ECO:0007669"/>
    <property type="project" value="UniProtKB-KW"/>
</dbReference>
<dbReference type="Pfam" id="PF08765">
    <property type="entry name" value="Mor"/>
    <property type="match status" value="1"/>
</dbReference>
<accession>A0A2W6MVK8</accession>
<dbReference type="OrthoDB" id="1753630at2"/>
<dbReference type="RefSeq" id="WP_111230665.1">
    <property type="nucleotide sequence ID" value="NZ_NBIU01000055.1"/>
</dbReference>
<dbReference type="EMBL" id="NBIU01000055">
    <property type="protein sequence ID" value="PZT47248.1"/>
    <property type="molecule type" value="Genomic_DNA"/>
</dbReference>
<reference evidence="2 3" key="1">
    <citation type="submission" date="2017-03" db="EMBL/GenBank/DDBJ databases">
        <title>Genomic and clinical evidence uncovers the enterohepatic species Helicobacter valdiviensis as a potential human intestinal pathogen.</title>
        <authorList>
            <person name="Fresia P."/>
            <person name="Jara R."/>
            <person name="Sierra R."/>
            <person name="Ferres I."/>
            <person name="Greif G."/>
            <person name="Iraola G."/>
            <person name="Collado L."/>
        </authorList>
    </citation>
    <scope>NUCLEOTIDE SEQUENCE [LARGE SCALE GENOMIC DNA]</scope>
    <source>
        <strain evidence="2 3">WBE14</strain>
    </source>
</reference>
<dbReference type="SUPFAM" id="SSF46689">
    <property type="entry name" value="Homeodomain-like"/>
    <property type="match status" value="1"/>
</dbReference>
<sequence length="94" mass="11048">MLDTYDYFEYFLDFVKNNDKREILKEFGGANIYIPSYKTLLRDEELKQDFKSLINQGLTTKKASLECARKYDLSLNAVYMITKSLRVANQPSLF</sequence>